<name>A0AAD5MHB9_PARTN</name>
<protein>
    <submittedName>
        <fullName evidence="1">Uncharacterized protein</fullName>
    </submittedName>
</protein>
<evidence type="ECO:0000313" key="1">
    <source>
        <dbReference type="EMBL" id="KAJ1358560.1"/>
    </source>
</evidence>
<accession>A0AAD5MHB9</accession>
<dbReference type="EMBL" id="JAHQIW010003401">
    <property type="protein sequence ID" value="KAJ1358560.1"/>
    <property type="molecule type" value="Genomic_DNA"/>
</dbReference>
<dbReference type="AlphaFoldDB" id="A0AAD5MHB9"/>
<gene>
    <name evidence="1" type="ORF">KIN20_017022</name>
</gene>
<evidence type="ECO:0000313" key="2">
    <source>
        <dbReference type="Proteomes" id="UP001196413"/>
    </source>
</evidence>
<organism evidence="1 2">
    <name type="scientific">Parelaphostrongylus tenuis</name>
    <name type="common">Meningeal worm</name>
    <dbReference type="NCBI Taxonomy" id="148309"/>
    <lineage>
        <taxon>Eukaryota</taxon>
        <taxon>Metazoa</taxon>
        <taxon>Ecdysozoa</taxon>
        <taxon>Nematoda</taxon>
        <taxon>Chromadorea</taxon>
        <taxon>Rhabditida</taxon>
        <taxon>Rhabditina</taxon>
        <taxon>Rhabditomorpha</taxon>
        <taxon>Strongyloidea</taxon>
        <taxon>Metastrongylidae</taxon>
        <taxon>Parelaphostrongylus</taxon>
    </lineage>
</organism>
<dbReference type="Proteomes" id="UP001196413">
    <property type="component" value="Unassembled WGS sequence"/>
</dbReference>
<proteinExistence type="predicted"/>
<sequence>MLYPWSTEPQRAKFRQTVILQGRTNYIRSSLGSNNNLKLPQIWARHVELRKPNSKEMKCCLQRSIMLLNGNWTRSQMVKHW</sequence>
<reference evidence="1" key="1">
    <citation type="submission" date="2021-06" db="EMBL/GenBank/DDBJ databases">
        <title>Parelaphostrongylus tenuis whole genome reference sequence.</title>
        <authorList>
            <person name="Garwood T.J."/>
            <person name="Larsen P.A."/>
            <person name="Fountain-Jones N.M."/>
            <person name="Garbe J.R."/>
            <person name="Macchietto M.G."/>
            <person name="Kania S.A."/>
            <person name="Gerhold R.W."/>
            <person name="Richards J.E."/>
            <person name="Wolf T.M."/>
        </authorList>
    </citation>
    <scope>NUCLEOTIDE SEQUENCE</scope>
    <source>
        <strain evidence="1">MNPRO001-30</strain>
        <tissue evidence="1">Meninges</tissue>
    </source>
</reference>
<comment type="caution">
    <text evidence="1">The sequence shown here is derived from an EMBL/GenBank/DDBJ whole genome shotgun (WGS) entry which is preliminary data.</text>
</comment>
<keyword evidence="2" id="KW-1185">Reference proteome</keyword>